<name>A0A099CZN0_9GAMM</name>
<evidence type="ECO:0000313" key="4">
    <source>
        <dbReference type="Proteomes" id="UP000029708"/>
    </source>
</evidence>
<organism evidence="2 4">
    <name type="scientific">Oleiagrimonas soli</name>
    <dbReference type="NCBI Taxonomy" id="1543381"/>
    <lineage>
        <taxon>Bacteria</taxon>
        <taxon>Pseudomonadati</taxon>
        <taxon>Pseudomonadota</taxon>
        <taxon>Gammaproteobacteria</taxon>
        <taxon>Lysobacterales</taxon>
        <taxon>Rhodanobacteraceae</taxon>
        <taxon>Oleiagrimonas</taxon>
    </lineage>
</organism>
<evidence type="ECO:0000256" key="1">
    <source>
        <dbReference type="SAM" id="SignalP"/>
    </source>
</evidence>
<evidence type="ECO:0000313" key="2">
    <source>
        <dbReference type="EMBL" id="KGI79146.1"/>
    </source>
</evidence>
<reference evidence="2 4" key="1">
    <citation type="submission" date="2014-09" db="EMBL/GenBank/DDBJ databases">
        <title>Xanthomonadaceae 3.5X direct submission.</title>
        <authorList>
            <person name="Fang T."/>
            <person name="Wang H."/>
        </authorList>
    </citation>
    <scope>NUCLEOTIDE SEQUENCE [LARGE SCALE GENOMIC DNA]</scope>
    <source>
        <strain evidence="2 4">3.5X</strain>
    </source>
</reference>
<feature type="signal peptide" evidence="1">
    <location>
        <begin position="1"/>
        <end position="21"/>
    </location>
</feature>
<reference evidence="3 5" key="2">
    <citation type="submission" date="2020-08" db="EMBL/GenBank/DDBJ databases">
        <title>Genomic Encyclopedia of Type Strains, Phase IV (KMG-IV): sequencing the most valuable type-strain genomes for metagenomic binning, comparative biology and taxonomic classification.</title>
        <authorList>
            <person name="Goeker M."/>
        </authorList>
    </citation>
    <scope>NUCLEOTIDE SEQUENCE [LARGE SCALE GENOMIC DNA]</scope>
    <source>
        <strain evidence="3 5">DSM 107085</strain>
    </source>
</reference>
<sequence>MKIVYALACFASLVCMTPARGEVVQRAADGFHVRAQADLRGTPQQVYADLLRIGRWWNPAHTYSGDAAHLSLQARAGGCFCERWKGGSVEHARVIAALPDHSLVLDGALGPLQPMAVTGVLQFTLKAHDHGTRVEVDYRVNGASLSGLDALAPAVDQVIGEQVRRLAAFSDGEHAPAPH</sequence>
<dbReference type="InterPro" id="IPR023393">
    <property type="entry name" value="START-like_dom_sf"/>
</dbReference>
<dbReference type="SUPFAM" id="SSF55961">
    <property type="entry name" value="Bet v1-like"/>
    <property type="match status" value="1"/>
</dbReference>
<dbReference type="EMBL" id="JROI01000002">
    <property type="protein sequence ID" value="KGI79146.1"/>
    <property type="molecule type" value="Genomic_DNA"/>
</dbReference>
<dbReference type="HOGENOM" id="CLU_099379_0_0_6"/>
<keyword evidence="1" id="KW-0732">Signal</keyword>
<dbReference type="Gene3D" id="3.30.530.20">
    <property type="match status" value="1"/>
</dbReference>
<accession>A0A099CZN0</accession>
<dbReference type="STRING" id="1543381.LF63_0100395"/>
<dbReference type="Proteomes" id="UP000560000">
    <property type="component" value="Unassembled WGS sequence"/>
</dbReference>
<dbReference type="RefSeq" id="WP_043098873.1">
    <property type="nucleotide sequence ID" value="NZ_JACHET010000001.1"/>
</dbReference>
<protein>
    <submittedName>
        <fullName evidence="3">Uncharacterized protein YndB with AHSA1/START domain</fullName>
    </submittedName>
</protein>
<keyword evidence="4" id="KW-1185">Reference proteome</keyword>
<gene>
    <name evidence="3" type="ORF">HNQ86_002167</name>
    <name evidence="2" type="ORF">LF63_0100395</name>
</gene>
<evidence type="ECO:0000313" key="3">
    <source>
        <dbReference type="EMBL" id="MBB6184822.1"/>
    </source>
</evidence>
<dbReference type="Proteomes" id="UP000029708">
    <property type="component" value="Unassembled WGS sequence"/>
</dbReference>
<dbReference type="OrthoDB" id="5735475at2"/>
<dbReference type="EMBL" id="JACHET010000001">
    <property type="protein sequence ID" value="MBB6184822.1"/>
    <property type="molecule type" value="Genomic_DNA"/>
</dbReference>
<proteinExistence type="predicted"/>
<feature type="chain" id="PRO_5036291047" evidence="1">
    <location>
        <begin position="22"/>
        <end position="179"/>
    </location>
</feature>
<evidence type="ECO:0000313" key="5">
    <source>
        <dbReference type="Proteomes" id="UP000560000"/>
    </source>
</evidence>
<comment type="caution">
    <text evidence="2">The sequence shown here is derived from an EMBL/GenBank/DDBJ whole genome shotgun (WGS) entry which is preliminary data.</text>
</comment>
<dbReference type="AlphaFoldDB" id="A0A099CZN0"/>